<protein>
    <submittedName>
        <fullName evidence="12">Unannotated protein</fullName>
    </submittedName>
</protein>
<dbReference type="GO" id="GO:0030964">
    <property type="term" value="C:NADH dehydrogenase complex"/>
    <property type="evidence" value="ECO:0007669"/>
    <property type="project" value="TreeGrafter"/>
</dbReference>
<keyword evidence="4" id="KW-1003">Cell membrane</keyword>
<dbReference type="Gene3D" id="1.20.58.1610">
    <property type="entry name" value="NADH:ubiquinone/plastoquinone oxidoreductase, chain 3"/>
    <property type="match status" value="1"/>
</dbReference>
<feature type="transmembrane region" description="Helical" evidence="11">
    <location>
        <begin position="86"/>
        <end position="109"/>
    </location>
</feature>
<evidence type="ECO:0000256" key="8">
    <source>
        <dbReference type="ARBA" id="ARBA00022989"/>
    </source>
</evidence>
<reference evidence="12" key="1">
    <citation type="submission" date="2020-05" db="EMBL/GenBank/DDBJ databases">
        <authorList>
            <person name="Chiriac C."/>
            <person name="Salcher M."/>
            <person name="Ghai R."/>
            <person name="Kavagutti S V."/>
        </authorList>
    </citation>
    <scope>NUCLEOTIDE SEQUENCE</scope>
</reference>
<dbReference type="PANTHER" id="PTHR11058:SF22">
    <property type="entry name" value="NADH-QUINONE OXIDOREDUCTASE SUBUNIT A"/>
    <property type="match status" value="1"/>
</dbReference>
<evidence type="ECO:0000256" key="4">
    <source>
        <dbReference type="ARBA" id="ARBA00022475"/>
    </source>
</evidence>
<keyword evidence="8 11" id="KW-1133">Transmembrane helix</keyword>
<organism evidence="12">
    <name type="scientific">freshwater metagenome</name>
    <dbReference type="NCBI Taxonomy" id="449393"/>
    <lineage>
        <taxon>unclassified sequences</taxon>
        <taxon>metagenomes</taxon>
        <taxon>ecological metagenomes</taxon>
    </lineage>
</organism>
<evidence type="ECO:0000256" key="9">
    <source>
        <dbReference type="ARBA" id="ARBA00023027"/>
    </source>
</evidence>
<evidence type="ECO:0000256" key="10">
    <source>
        <dbReference type="ARBA" id="ARBA00023136"/>
    </source>
</evidence>
<evidence type="ECO:0000256" key="5">
    <source>
        <dbReference type="ARBA" id="ARBA00022692"/>
    </source>
</evidence>
<evidence type="ECO:0000256" key="7">
    <source>
        <dbReference type="ARBA" id="ARBA00022967"/>
    </source>
</evidence>
<dbReference type="EMBL" id="CAFBNL010000028">
    <property type="protein sequence ID" value="CAB4950632.1"/>
    <property type="molecule type" value="Genomic_DNA"/>
</dbReference>
<keyword evidence="5 11" id="KW-0812">Transmembrane</keyword>
<evidence type="ECO:0000256" key="2">
    <source>
        <dbReference type="ARBA" id="ARBA00008472"/>
    </source>
</evidence>
<keyword evidence="10 11" id="KW-0472">Membrane</keyword>
<comment type="subcellular location">
    <subcellularLocation>
        <location evidence="1">Membrane</location>
    </subcellularLocation>
</comment>
<dbReference type="InterPro" id="IPR038430">
    <property type="entry name" value="NDAH_ubi_oxred_su3_sf"/>
</dbReference>
<dbReference type="InterPro" id="IPR000440">
    <property type="entry name" value="NADH_UbQ/plastoQ_OxRdtase_su3"/>
</dbReference>
<evidence type="ECO:0000313" key="12">
    <source>
        <dbReference type="EMBL" id="CAB4950632.1"/>
    </source>
</evidence>
<keyword evidence="3" id="KW-0813">Transport</keyword>
<dbReference type="PANTHER" id="PTHR11058">
    <property type="entry name" value="NADH-UBIQUINONE OXIDOREDUCTASE CHAIN 3"/>
    <property type="match status" value="1"/>
</dbReference>
<keyword evidence="9" id="KW-0520">NAD</keyword>
<comment type="similarity">
    <text evidence="2">Belongs to the complex I subunit 3 family.</text>
</comment>
<evidence type="ECO:0000256" key="11">
    <source>
        <dbReference type="SAM" id="Phobius"/>
    </source>
</evidence>
<name>A0A6J7K8G5_9ZZZZ</name>
<sequence length="158" mass="17027">MSQYLPILTMALLAFGFGAGSFFASQLLAPSRKTKAKTASYECGIVSESEPVERFPVKFYLVAMAFIVLDVEIIFLYPFATILRELGAYGLGVMGVFLGVLIVPFAYLLSTGALDWGPIARVSDQIVRPIMRSDGSPTIFANSDSINALGIQTEESAA</sequence>
<dbReference type="Pfam" id="PF00507">
    <property type="entry name" value="Oxidored_q4"/>
    <property type="match status" value="1"/>
</dbReference>
<keyword evidence="6" id="KW-0874">Quinone</keyword>
<evidence type="ECO:0000256" key="3">
    <source>
        <dbReference type="ARBA" id="ARBA00022448"/>
    </source>
</evidence>
<feature type="transmembrane region" description="Helical" evidence="11">
    <location>
        <begin position="6"/>
        <end position="29"/>
    </location>
</feature>
<dbReference type="AlphaFoldDB" id="A0A6J7K8G5"/>
<feature type="transmembrane region" description="Helical" evidence="11">
    <location>
        <begin position="59"/>
        <end position="80"/>
    </location>
</feature>
<gene>
    <name evidence="12" type="ORF">UFOPK3789_00659</name>
</gene>
<proteinExistence type="inferred from homology"/>
<evidence type="ECO:0000256" key="1">
    <source>
        <dbReference type="ARBA" id="ARBA00004370"/>
    </source>
</evidence>
<accession>A0A6J7K8G5</accession>
<evidence type="ECO:0000256" key="6">
    <source>
        <dbReference type="ARBA" id="ARBA00022719"/>
    </source>
</evidence>
<dbReference type="GO" id="GO:0008137">
    <property type="term" value="F:NADH dehydrogenase (ubiquinone) activity"/>
    <property type="evidence" value="ECO:0007669"/>
    <property type="project" value="InterPro"/>
</dbReference>
<keyword evidence="7" id="KW-1278">Translocase</keyword>
<dbReference type="GO" id="GO:0048038">
    <property type="term" value="F:quinone binding"/>
    <property type="evidence" value="ECO:0007669"/>
    <property type="project" value="UniProtKB-KW"/>
</dbReference>